<dbReference type="InterPro" id="IPR002082">
    <property type="entry name" value="Asp_carbamoyltransf"/>
</dbReference>
<sequence length="299" mass="33321">MHHVLTADQFSRADLDRIMQRSAEMEAILKQGGTKMCDGKILGALFYEPSTRTRLSFETAMLRLGGSVISESDVTFSSQSKGEVIEDTIRIVGGYSDVIAIRTKVKGEAKVAAHYSPVPVLNGGDGSGEHPTQSLLDLYTIVKHHNIGNEPLNIAFVGDLKYGRTVHSLAKILRNYEGVSLQFVAPEAIQMPSEYVNSRDSIHTTLTDEILQTADVIYDTRMQKERFEDIEQFNQVKNAFIFTPEMVHKMKPDATLMHPLPRVNEIMQAVDSLPQARYFEQALNGVPIRMALIAEALEV</sequence>
<dbReference type="NCBIfam" id="TIGR00670">
    <property type="entry name" value="asp_carb_tr"/>
    <property type="match status" value="1"/>
</dbReference>
<gene>
    <name evidence="12" type="ORF">BSZ32_10835</name>
</gene>
<keyword evidence="5" id="KW-0665">Pyrimidine biosynthesis</keyword>
<comment type="pathway">
    <text evidence="1">Pyrimidine metabolism; UMP biosynthesis via de novo pathway; (S)-dihydroorotate from bicarbonate: step 2/3.</text>
</comment>
<dbReference type="PANTHER" id="PTHR45753:SF6">
    <property type="entry name" value="ASPARTATE CARBAMOYLTRANSFERASE"/>
    <property type="match status" value="1"/>
</dbReference>
<evidence type="ECO:0000256" key="9">
    <source>
        <dbReference type="RuleBase" id="RU003634"/>
    </source>
</evidence>
<dbReference type="PROSITE" id="PS00097">
    <property type="entry name" value="CARBAMOYLTRANSFERASE"/>
    <property type="match status" value="1"/>
</dbReference>
<dbReference type="AlphaFoldDB" id="A0A2S7U5P3"/>
<evidence type="ECO:0000256" key="4">
    <source>
        <dbReference type="ARBA" id="ARBA00022679"/>
    </source>
</evidence>
<comment type="catalytic activity">
    <reaction evidence="7">
        <text>carbamoyl phosphate + L-aspartate = N-carbamoyl-L-aspartate + phosphate + H(+)</text>
        <dbReference type="Rhea" id="RHEA:20013"/>
        <dbReference type="ChEBI" id="CHEBI:15378"/>
        <dbReference type="ChEBI" id="CHEBI:29991"/>
        <dbReference type="ChEBI" id="CHEBI:32814"/>
        <dbReference type="ChEBI" id="CHEBI:43474"/>
        <dbReference type="ChEBI" id="CHEBI:58228"/>
        <dbReference type="EC" id="2.1.3.2"/>
    </reaction>
</comment>
<evidence type="ECO:0000256" key="1">
    <source>
        <dbReference type="ARBA" id="ARBA00004852"/>
    </source>
</evidence>
<dbReference type="PRINTS" id="PR00101">
    <property type="entry name" value="ATCASE"/>
</dbReference>
<dbReference type="NCBIfam" id="NF002032">
    <property type="entry name" value="PRK00856.1"/>
    <property type="match status" value="1"/>
</dbReference>
<dbReference type="GO" id="GO:0006520">
    <property type="term" value="P:amino acid metabolic process"/>
    <property type="evidence" value="ECO:0007669"/>
    <property type="project" value="InterPro"/>
</dbReference>
<dbReference type="UniPathway" id="UPA00070">
    <property type="reaction ID" value="UER00116"/>
</dbReference>
<dbReference type="InterPro" id="IPR006131">
    <property type="entry name" value="Asp_carbamoyltransf_Asp/Orn-bd"/>
</dbReference>
<keyword evidence="13" id="KW-1185">Reference proteome</keyword>
<evidence type="ECO:0000256" key="6">
    <source>
        <dbReference type="ARBA" id="ARBA00043884"/>
    </source>
</evidence>
<organism evidence="12 13">
    <name type="scientific">Rubritalea profundi</name>
    <dbReference type="NCBI Taxonomy" id="1658618"/>
    <lineage>
        <taxon>Bacteria</taxon>
        <taxon>Pseudomonadati</taxon>
        <taxon>Verrucomicrobiota</taxon>
        <taxon>Verrucomicrobiia</taxon>
        <taxon>Verrucomicrobiales</taxon>
        <taxon>Rubritaleaceae</taxon>
        <taxon>Rubritalea</taxon>
    </lineage>
</organism>
<accession>A0A2S7U5P3</accession>
<evidence type="ECO:0000256" key="8">
    <source>
        <dbReference type="NCBIfam" id="TIGR00670"/>
    </source>
</evidence>
<dbReference type="Pfam" id="PF00185">
    <property type="entry name" value="OTCace"/>
    <property type="match status" value="1"/>
</dbReference>
<feature type="domain" description="Aspartate/ornithine carbamoyltransferase carbamoyl-P binding" evidence="11">
    <location>
        <begin position="3"/>
        <end position="142"/>
    </location>
</feature>
<dbReference type="EMBL" id="MQWA01000001">
    <property type="protein sequence ID" value="PQJ30335.1"/>
    <property type="molecule type" value="Genomic_DNA"/>
</dbReference>
<comment type="function">
    <text evidence="6">Catalyzes the condensation of carbamoyl phosphate and aspartate to form carbamoyl aspartate and inorganic phosphate, the committed step in the de novo pyrimidine nucleotide biosynthesis pathway.</text>
</comment>
<evidence type="ECO:0000259" key="10">
    <source>
        <dbReference type="Pfam" id="PF00185"/>
    </source>
</evidence>
<dbReference type="PRINTS" id="PR00100">
    <property type="entry name" value="AOTCASE"/>
</dbReference>
<evidence type="ECO:0000256" key="7">
    <source>
        <dbReference type="ARBA" id="ARBA00048859"/>
    </source>
</evidence>
<dbReference type="Pfam" id="PF02729">
    <property type="entry name" value="OTCace_N"/>
    <property type="match status" value="1"/>
</dbReference>
<name>A0A2S7U5P3_9BACT</name>
<dbReference type="FunFam" id="3.40.50.1370:FF:000002">
    <property type="entry name" value="Aspartate carbamoyltransferase 2"/>
    <property type="match status" value="1"/>
</dbReference>
<protein>
    <recommendedName>
        <fullName evidence="3 8">Aspartate carbamoyltransferase</fullName>
        <ecNumber evidence="3 8">2.1.3.2</ecNumber>
    </recommendedName>
</protein>
<dbReference type="InterPro" id="IPR006132">
    <property type="entry name" value="Asp/Orn_carbamoyltranf_P-bd"/>
</dbReference>
<keyword evidence="4 9" id="KW-0808">Transferase</keyword>
<reference evidence="12 13" key="1">
    <citation type="submission" date="2016-12" db="EMBL/GenBank/DDBJ databases">
        <title>Study of bacterial adaptation to deep sea.</title>
        <authorList>
            <person name="Song J."/>
            <person name="Yoshizawa S."/>
            <person name="Kogure K."/>
        </authorList>
    </citation>
    <scope>NUCLEOTIDE SEQUENCE [LARGE SCALE GENOMIC DNA]</scope>
    <source>
        <strain evidence="12 13">SAORIC-165</strain>
    </source>
</reference>
<dbReference type="Proteomes" id="UP000239907">
    <property type="component" value="Unassembled WGS sequence"/>
</dbReference>
<comment type="similarity">
    <text evidence="2">Belongs to the aspartate/ornithine carbamoyltransferase superfamily. ATCase family.</text>
</comment>
<evidence type="ECO:0000256" key="2">
    <source>
        <dbReference type="ARBA" id="ARBA00008896"/>
    </source>
</evidence>
<dbReference type="GO" id="GO:0006207">
    <property type="term" value="P:'de novo' pyrimidine nucleobase biosynthetic process"/>
    <property type="evidence" value="ECO:0007669"/>
    <property type="project" value="InterPro"/>
</dbReference>
<dbReference type="InterPro" id="IPR036901">
    <property type="entry name" value="Asp/Orn_carbamoylTrfase_sf"/>
</dbReference>
<evidence type="ECO:0000313" key="12">
    <source>
        <dbReference type="EMBL" id="PQJ30335.1"/>
    </source>
</evidence>
<evidence type="ECO:0000259" key="11">
    <source>
        <dbReference type="Pfam" id="PF02729"/>
    </source>
</evidence>
<evidence type="ECO:0000313" key="13">
    <source>
        <dbReference type="Proteomes" id="UP000239907"/>
    </source>
</evidence>
<dbReference type="EC" id="2.1.3.2" evidence="3 8"/>
<feature type="domain" description="Aspartate/ornithine carbamoyltransferase Asp/Orn-binding" evidence="10">
    <location>
        <begin position="152"/>
        <end position="294"/>
    </location>
</feature>
<evidence type="ECO:0000256" key="5">
    <source>
        <dbReference type="ARBA" id="ARBA00022975"/>
    </source>
</evidence>
<dbReference type="Gene3D" id="3.40.50.1370">
    <property type="entry name" value="Aspartate/ornithine carbamoyltransferase"/>
    <property type="match status" value="2"/>
</dbReference>
<dbReference type="SUPFAM" id="SSF53671">
    <property type="entry name" value="Aspartate/ornithine carbamoyltransferase"/>
    <property type="match status" value="1"/>
</dbReference>
<evidence type="ECO:0000256" key="3">
    <source>
        <dbReference type="ARBA" id="ARBA00013008"/>
    </source>
</evidence>
<dbReference type="PANTHER" id="PTHR45753">
    <property type="entry name" value="ORNITHINE CARBAMOYLTRANSFERASE, MITOCHONDRIAL"/>
    <property type="match status" value="1"/>
</dbReference>
<comment type="caution">
    <text evidence="12">The sequence shown here is derived from an EMBL/GenBank/DDBJ whole genome shotgun (WGS) entry which is preliminary data.</text>
</comment>
<dbReference type="GO" id="GO:0004070">
    <property type="term" value="F:aspartate carbamoyltransferase activity"/>
    <property type="evidence" value="ECO:0007669"/>
    <property type="project" value="UniProtKB-UniRule"/>
</dbReference>
<dbReference type="InterPro" id="IPR006130">
    <property type="entry name" value="Asp/Orn_carbamoylTrfase"/>
</dbReference>
<proteinExistence type="inferred from homology"/>
<dbReference type="GO" id="GO:0044205">
    <property type="term" value="P:'de novo' UMP biosynthetic process"/>
    <property type="evidence" value="ECO:0007669"/>
    <property type="project" value="UniProtKB-UniPathway"/>
</dbReference>
<dbReference type="GO" id="GO:0016597">
    <property type="term" value="F:amino acid binding"/>
    <property type="evidence" value="ECO:0007669"/>
    <property type="project" value="InterPro"/>
</dbReference>